<keyword evidence="2" id="KW-0238">DNA-binding</keyword>
<dbReference type="Gene3D" id="1.10.10.10">
    <property type="entry name" value="Winged helix-like DNA-binding domain superfamily/Winged helix DNA-binding domain"/>
    <property type="match status" value="1"/>
</dbReference>
<sequence>MRRLSTLFATDFASAVGDLGLRQVLFGILSIVGGNPGINQGEVGKALGIQRANMVSLVNELVDRELLDRRVAAEDRRAFELRLTAAGERCVDEAIGRIRQHEDKLLSDLSPPERAKLIQLLSRIGASGG</sequence>
<reference evidence="5 6" key="1">
    <citation type="submission" date="2019-01" db="EMBL/GenBank/DDBJ databases">
        <title>Sphingomonas mucosissima sp. nov. and Sphingomonas desiccabilis sp. nov., from biological soil crusts in the Colorado Plateau, USA.</title>
        <authorList>
            <person name="Zhu D."/>
        </authorList>
    </citation>
    <scope>NUCLEOTIDE SEQUENCE [LARGE SCALE GENOMIC DNA]</scope>
    <source>
        <strain evidence="5 6">CP1D</strain>
    </source>
</reference>
<evidence type="ECO:0000256" key="3">
    <source>
        <dbReference type="ARBA" id="ARBA00023163"/>
    </source>
</evidence>
<evidence type="ECO:0000256" key="2">
    <source>
        <dbReference type="ARBA" id="ARBA00023125"/>
    </source>
</evidence>
<proteinExistence type="predicted"/>
<dbReference type="AlphaFoldDB" id="A0A4Q2IUS3"/>
<dbReference type="PANTHER" id="PTHR33164:SF43">
    <property type="entry name" value="HTH-TYPE TRANSCRIPTIONAL REPRESSOR YETL"/>
    <property type="match status" value="1"/>
</dbReference>
<organism evidence="5 6">
    <name type="scientific">Sphingomonas desiccabilis</name>
    <dbReference type="NCBI Taxonomy" id="429134"/>
    <lineage>
        <taxon>Bacteria</taxon>
        <taxon>Pseudomonadati</taxon>
        <taxon>Pseudomonadota</taxon>
        <taxon>Alphaproteobacteria</taxon>
        <taxon>Sphingomonadales</taxon>
        <taxon>Sphingomonadaceae</taxon>
        <taxon>Sphingomonas</taxon>
    </lineage>
</organism>
<dbReference type="SMART" id="SM00347">
    <property type="entry name" value="HTH_MARR"/>
    <property type="match status" value="1"/>
</dbReference>
<keyword evidence="3" id="KW-0804">Transcription</keyword>
<dbReference type="GO" id="GO:0003700">
    <property type="term" value="F:DNA-binding transcription factor activity"/>
    <property type="evidence" value="ECO:0007669"/>
    <property type="project" value="InterPro"/>
</dbReference>
<keyword evidence="6" id="KW-1185">Reference proteome</keyword>
<dbReference type="InterPro" id="IPR036390">
    <property type="entry name" value="WH_DNA-bd_sf"/>
</dbReference>
<dbReference type="GO" id="GO:0003677">
    <property type="term" value="F:DNA binding"/>
    <property type="evidence" value="ECO:0007669"/>
    <property type="project" value="UniProtKB-KW"/>
</dbReference>
<comment type="caution">
    <text evidence="5">The sequence shown here is derived from an EMBL/GenBank/DDBJ whole genome shotgun (WGS) entry which is preliminary data.</text>
</comment>
<dbReference type="Proteomes" id="UP000292347">
    <property type="component" value="Unassembled WGS sequence"/>
</dbReference>
<name>A0A4Q2IUS3_9SPHN</name>
<dbReference type="PROSITE" id="PS50995">
    <property type="entry name" value="HTH_MARR_2"/>
    <property type="match status" value="1"/>
</dbReference>
<evidence type="ECO:0000313" key="6">
    <source>
        <dbReference type="Proteomes" id="UP000292347"/>
    </source>
</evidence>
<accession>A0A4Q2IUS3</accession>
<dbReference type="InterPro" id="IPR039422">
    <property type="entry name" value="MarR/SlyA-like"/>
</dbReference>
<evidence type="ECO:0000259" key="4">
    <source>
        <dbReference type="PROSITE" id="PS50995"/>
    </source>
</evidence>
<dbReference type="PANTHER" id="PTHR33164">
    <property type="entry name" value="TRANSCRIPTIONAL REGULATOR, MARR FAMILY"/>
    <property type="match status" value="1"/>
</dbReference>
<protein>
    <submittedName>
        <fullName evidence="5">MarR family transcriptional regulator</fullName>
    </submittedName>
</protein>
<dbReference type="PRINTS" id="PR00598">
    <property type="entry name" value="HTHMARR"/>
</dbReference>
<feature type="domain" description="HTH marR-type" evidence="4">
    <location>
        <begin position="1"/>
        <end position="126"/>
    </location>
</feature>
<dbReference type="PROSITE" id="PS01117">
    <property type="entry name" value="HTH_MARR_1"/>
    <property type="match status" value="1"/>
</dbReference>
<dbReference type="GO" id="GO:0006950">
    <property type="term" value="P:response to stress"/>
    <property type="evidence" value="ECO:0007669"/>
    <property type="project" value="TreeGrafter"/>
</dbReference>
<dbReference type="EMBL" id="SDPT01000002">
    <property type="protein sequence ID" value="RXZ32287.1"/>
    <property type="molecule type" value="Genomic_DNA"/>
</dbReference>
<evidence type="ECO:0000256" key="1">
    <source>
        <dbReference type="ARBA" id="ARBA00023015"/>
    </source>
</evidence>
<dbReference type="OrthoDB" id="8256382at2"/>
<gene>
    <name evidence="5" type="ORF">EO081_12615</name>
</gene>
<dbReference type="Pfam" id="PF12802">
    <property type="entry name" value="MarR_2"/>
    <property type="match status" value="1"/>
</dbReference>
<evidence type="ECO:0000313" key="5">
    <source>
        <dbReference type="EMBL" id="RXZ32287.1"/>
    </source>
</evidence>
<dbReference type="InterPro" id="IPR036388">
    <property type="entry name" value="WH-like_DNA-bd_sf"/>
</dbReference>
<dbReference type="InterPro" id="IPR000835">
    <property type="entry name" value="HTH_MarR-typ"/>
</dbReference>
<keyword evidence="1" id="KW-0805">Transcription regulation</keyword>
<dbReference type="InterPro" id="IPR023187">
    <property type="entry name" value="Tscrpt_reg_MarR-type_CS"/>
</dbReference>
<dbReference type="SUPFAM" id="SSF46785">
    <property type="entry name" value="Winged helix' DNA-binding domain"/>
    <property type="match status" value="1"/>
</dbReference>